<dbReference type="CDD" id="cd06960">
    <property type="entry name" value="NR_DBD_HNF4A"/>
    <property type="match status" value="1"/>
</dbReference>
<organism evidence="13 14">
    <name type="scientific">Pristionchus entomophagus</name>
    <dbReference type="NCBI Taxonomy" id="358040"/>
    <lineage>
        <taxon>Eukaryota</taxon>
        <taxon>Metazoa</taxon>
        <taxon>Ecdysozoa</taxon>
        <taxon>Nematoda</taxon>
        <taxon>Chromadorea</taxon>
        <taxon>Rhabditida</taxon>
        <taxon>Rhabditina</taxon>
        <taxon>Diplogasteromorpha</taxon>
        <taxon>Diplogasteroidea</taxon>
        <taxon>Neodiplogasteridae</taxon>
        <taxon>Pristionchus</taxon>
    </lineage>
</organism>
<evidence type="ECO:0000256" key="4">
    <source>
        <dbReference type="ARBA" id="ARBA00022771"/>
    </source>
</evidence>
<dbReference type="GO" id="GO:0008270">
    <property type="term" value="F:zinc ion binding"/>
    <property type="evidence" value="ECO:0007669"/>
    <property type="project" value="UniProtKB-KW"/>
</dbReference>
<evidence type="ECO:0000256" key="11">
    <source>
        <dbReference type="SAM" id="MobiDB-lite"/>
    </source>
</evidence>
<keyword evidence="8" id="KW-0804">Transcription</keyword>
<sequence length="483" mass="52300">MDPSDSLDWYSSGLHIVEDGEEAAAAAAHAEDKQQPPPEESISSVIGSAFSGMVSSEDCLMSGLMQQQQQAQHHQQLPIDLPPPPQLLRPSVLQHTSDHQHRHLTDHHHTARHIIQSTASPSFQQQHHHQQQSVIVQPPAVTVTSSSSYGGGQQHFLPSSFSALPSSTAASNLFLPPAFMGLSFPEFEASQLQYPSALPQHQPSLDLFDPNHWMDVLDGKKAQEGSARRPSRPFFSFTDAFFPFAGQGILDFGGAAAAAVSLTAAHQQHSSLKQPPPDALADAALYLSPSLPSSLSSPLIQAPPTPKGLLVGTVSTVGGGGGGYGTNIREAVLDMEKPEDREMAEQECQVCMATSANGLHFGARTCAACAAFFRRSVADGKSYSCKGSARCNSSAKDGTGYRKICRSCRLQRCLHIGMQPENVQNKRFRKEEMPQMISDLVGKKTSIDNLLKLNFNQPFVAMGQMQLQSQQHLHQSAPQSFYC</sequence>
<dbReference type="PANTHER" id="PTHR46397">
    <property type="entry name" value="NUCLEAR HORMONE RECEPTOR FAMILY-RELATED"/>
    <property type="match status" value="1"/>
</dbReference>
<evidence type="ECO:0000256" key="2">
    <source>
        <dbReference type="ARBA" id="ARBA00005993"/>
    </source>
</evidence>
<keyword evidence="3" id="KW-0479">Metal-binding</keyword>
<reference evidence="13" key="1">
    <citation type="submission" date="2023-10" db="EMBL/GenBank/DDBJ databases">
        <title>Genome assembly of Pristionchus species.</title>
        <authorList>
            <person name="Yoshida K."/>
            <person name="Sommer R.J."/>
        </authorList>
    </citation>
    <scope>NUCLEOTIDE SEQUENCE</scope>
    <source>
        <strain evidence="13">RS0144</strain>
    </source>
</reference>
<feature type="domain" description="Nuclear receptor" evidence="12">
    <location>
        <begin position="345"/>
        <end position="425"/>
    </location>
</feature>
<dbReference type="GO" id="GO:0005634">
    <property type="term" value="C:nucleus"/>
    <property type="evidence" value="ECO:0007669"/>
    <property type="project" value="UniProtKB-SubCell"/>
</dbReference>
<dbReference type="InterPro" id="IPR001628">
    <property type="entry name" value="Znf_hrmn_rcpt"/>
</dbReference>
<feature type="non-terminal residue" evidence="13">
    <location>
        <position position="483"/>
    </location>
</feature>
<dbReference type="Proteomes" id="UP001432027">
    <property type="component" value="Unassembled WGS sequence"/>
</dbReference>
<dbReference type="PROSITE" id="PS51030">
    <property type="entry name" value="NUCLEAR_REC_DBD_2"/>
    <property type="match status" value="1"/>
</dbReference>
<dbReference type="PRINTS" id="PR00047">
    <property type="entry name" value="STROIDFINGER"/>
</dbReference>
<comment type="similarity">
    <text evidence="2">Belongs to the nuclear hormone receptor family.</text>
</comment>
<dbReference type="InterPro" id="IPR013088">
    <property type="entry name" value="Znf_NHR/GATA"/>
</dbReference>
<dbReference type="GO" id="GO:0003700">
    <property type="term" value="F:DNA-binding transcription factor activity"/>
    <property type="evidence" value="ECO:0007669"/>
    <property type="project" value="InterPro"/>
</dbReference>
<keyword evidence="6" id="KW-0805">Transcription regulation</keyword>
<evidence type="ECO:0000313" key="13">
    <source>
        <dbReference type="EMBL" id="GMT03290.1"/>
    </source>
</evidence>
<dbReference type="EMBL" id="BTSX01000006">
    <property type="protein sequence ID" value="GMT03290.1"/>
    <property type="molecule type" value="Genomic_DNA"/>
</dbReference>
<keyword evidence="7" id="KW-0238">DNA-binding</keyword>
<keyword evidence="14" id="KW-1185">Reference proteome</keyword>
<dbReference type="SMART" id="SM00399">
    <property type="entry name" value="ZnF_C4"/>
    <property type="match status" value="1"/>
</dbReference>
<dbReference type="Gene3D" id="3.30.50.10">
    <property type="entry name" value="Erythroid Transcription Factor GATA-1, subunit A"/>
    <property type="match status" value="1"/>
</dbReference>
<accession>A0AAV5U8V1</accession>
<feature type="region of interest" description="Disordered" evidence="11">
    <location>
        <begin position="63"/>
        <end position="110"/>
    </location>
</feature>
<comment type="caution">
    <text evidence="13">The sequence shown here is derived from an EMBL/GenBank/DDBJ whole genome shotgun (WGS) entry which is preliminary data.</text>
</comment>
<keyword evidence="10" id="KW-0539">Nucleus</keyword>
<proteinExistence type="inferred from homology"/>
<protein>
    <recommendedName>
        <fullName evidence="12">Nuclear receptor domain-containing protein</fullName>
    </recommendedName>
</protein>
<dbReference type="PANTHER" id="PTHR46397:SF3">
    <property type="entry name" value="NR LBD DOMAIN-CONTAINING PROTEIN-RELATED"/>
    <property type="match status" value="1"/>
</dbReference>
<evidence type="ECO:0000256" key="8">
    <source>
        <dbReference type="ARBA" id="ARBA00023163"/>
    </source>
</evidence>
<dbReference type="AlphaFoldDB" id="A0AAV5U8V1"/>
<evidence type="ECO:0000256" key="6">
    <source>
        <dbReference type="ARBA" id="ARBA00023015"/>
    </source>
</evidence>
<evidence type="ECO:0000256" key="3">
    <source>
        <dbReference type="ARBA" id="ARBA00022723"/>
    </source>
</evidence>
<dbReference type="Pfam" id="PF00105">
    <property type="entry name" value="zf-C4"/>
    <property type="match status" value="1"/>
</dbReference>
<evidence type="ECO:0000259" key="12">
    <source>
        <dbReference type="PROSITE" id="PS51030"/>
    </source>
</evidence>
<dbReference type="PROSITE" id="PS00031">
    <property type="entry name" value="NUCLEAR_REC_DBD_1"/>
    <property type="match status" value="1"/>
</dbReference>
<evidence type="ECO:0000256" key="7">
    <source>
        <dbReference type="ARBA" id="ARBA00023125"/>
    </source>
</evidence>
<gene>
    <name evidence="13" type="ORF">PENTCL1PPCAC_25464</name>
</gene>
<evidence type="ECO:0000256" key="5">
    <source>
        <dbReference type="ARBA" id="ARBA00022833"/>
    </source>
</evidence>
<keyword evidence="5" id="KW-0862">Zinc</keyword>
<comment type="subcellular location">
    <subcellularLocation>
        <location evidence="1">Nucleus</location>
    </subcellularLocation>
</comment>
<keyword evidence="9" id="KW-0675">Receptor</keyword>
<dbReference type="InterPro" id="IPR049636">
    <property type="entry name" value="HNF4-like_DBD"/>
</dbReference>
<dbReference type="SUPFAM" id="SSF57716">
    <property type="entry name" value="Glucocorticoid receptor-like (DNA-binding domain)"/>
    <property type="match status" value="1"/>
</dbReference>
<evidence type="ECO:0000256" key="1">
    <source>
        <dbReference type="ARBA" id="ARBA00004123"/>
    </source>
</evidence>
<evidence type="ECO:0000256" key="10">
    <source>
        <dbReference type="ARBA" id="ARBA00023242"/>
    </source>
</evidence>
<keyword evidence="4" id="KW-0863">Zinc-finger</keyword>
<name>A0AAV5U8V1_9BILA</name>
<evidence type="ECO:0000313" key="14">
    <source>
        <dbReference type="Proteomes" id="UP001432027"/>
    </source>
</evidence>
<feature type="compositionally biased region" description="Low complexity" evidence="11">
    <location>
        <begin position="66"/>
        <end position="79"/>
    </location>
</feature>
<feature type="region of interest" description="Disordered" evidence="11">
    <location>
        <begin position="23"/>
        <end position="43"/>
    </location>
</feature>
<dbReference type="GO" id="GO:0000978">
    <property type="term" value="F:RNA polymerase II cis-regulatory region sequence-specific DNA binding"/>
    <property type="evidence" value="ECO:0007669"/>
    <property type="project" value="InterPro"/>
</dbReference>
<feature type="compositionally biased region" description="Basic residues" evidence="11">
    <location>
        <begin position="100"/>
        <end position="110"/>
    </location>
</feature>
<evidence type="ECO:0000256" key="9">
    <source>
        <dbReference type="ARBA" id="ARBA00023170"/>
    </source>
</evidence>